<dbReference type="AlphaFoldDB" id="A0A4S8RPJ2"/>
<evidence type="ECO:0000256" key="1">
    <source>
        <dbReference type="ARBA" id="ARBA00022729"/>
    </source>
</evidence>
<dbReference type="InterPro" id="IPR003644">
    <property type="entry name" value="Calx_beta"/>
</dbReference>
<keyword evidence="4" id="KW-0406">Ion transport</keyword>
<reference evidence="7 8" key="1">
    <citation type="submission" date="2019-03" db="EMBL/GenBank/DDBJ databases">
        <title>Muricauda SCR12 sp.nov, a marine bacterium isolated from Pacific Ocean:the Okinawa trough.</title>
        <authorList>
            <person name="Liu L."/>
        </authorList>
    </citation>
    <scope>NUCLEOTIDE SEQUENCE [LARGE SCALE GENOMIC DNA]</scope>
    <source>
        <strain evidence="7 8">SCR12</strain>
    </source>
</reference>
<feature type="domain" description="Calx-beta" evidence="6">
    <location>
        <begin position="38"/>
        <end position="155"/>
    </location>
</feature>
<comment type="caution">
    <text evidence="7">The sequence shown here is derived from an EMBL/GenBank/DDBJ whole genome shotgun (WGS) entry which is preliminary data.</text>
</comment>
<dbReference type="InterPro" id="IPR051171">
    <property type="entry name" value="CaCA"/>
</dbReference>
<evidence type="ECO:0000256" key="4">
    <source>
        <dbReference type="ARBA" id="ARBA00023065"/>
    </source>
</evidence>
<evidence type="ECO:0000259" key="6">
    <source>
        <dbReference type="Pfam" id="PF03160"/>
    </source>
</evidence>
<sequence>MLSFCKKTSLRLQIGLCPTKTLFWICMLLGMGVGYGQVTVEFSQATGSDDEDSGGNLPVLLVTGNVLVSTTVTVTDAGTGTATSGVDYDFTSPQVVDIPIGTYLAGSSIPIPTLAITGDTAVEPNETLNLGLSGETGNATLGAQTTTTYTITNDDVAPDPISISDVTLAEGDGATTNFIFTVSVDGGGNAASTIDFDYNTVDGTATTADGDYVLNAGSGQITAGTPSTTITVVVNGDTTVEPTEGFTVVLSNPVNATLTDGTGAGTITNDDVAPDPISISDVTLAGARRTLSSR</sequence>
<dbReference type="GO" id="GO:0030001">
    <property type="term" value="P:metal ion transport"/>
    <property type="evidence" value="ECO:0007669"/>
    <property type="project" value="TreeGrafter"/>
</dbReference>
<keyword evidence="2" id="KW-0677">Repeat</keyword>
<gene>
    <name evidence="7" type="ORF">EZV76_11715</name>
</gene>
<keyword evidence="3" id="KW-0106">Calcium</keyword>
<keyword evidence="5" id="KW-0812">Transmembrane</keyword>
<dbReference type="PANTHER" id="PTHR11878:SF65">
    <property type="entry name" value="NA_CA-EXCHANGE PROTEIN, ISOFORM G"/>
    <property type="match status" value="1"/>
</dbReference>
<evidence type="ECO:0000256" key="3">
    <source>
        <dbReference type="ARBA" id="ARBA00022837"/>
    </source>
</evidence>
<dbReference type="InterPro" id="IPR038081">
    <property type="entry name" value="CalX-like_sf"/>
</dbReference>
<dbReference type="Gene3D" id="2.60.40.2030">
    <property type="match status" value="2"/>
</dbReference>
<feature type="transmembrane region" description="Helical" evidence="5">
    <location>
        <begin position="21"/>
        <end position="38"/>
    </location>
</feature>
<keyword evidence="1" id="KW-0732">Signal</keyword>
<name>A0A4S8RPJ2_9FLAO</name>
<evidence type="ECO:0000256" key="2">
    <source>
        <dbReference type="ARBA" id="ARBA00022737"/>
    </source>
</evidence>
<proteinExistence type="predicted"/>
<evidence type="ECO:0000313" key="8">
    <source>
        <dbReference type="Proteomes" id="UP000310406"/>
    </source>
</evidence>
<keyword evidence="8" id="KW-1185">Reference proteome</keyword>
<evidence type="ECO:0000256" key="5">
    <source>
        <dbReference type="SAM" id="Phobius"/>
    </source>
</evidence>
<dbReference type="Pfam" id="PF03160">
    <property type="entry name" value="Calx-beta"/>
    <property type="match status" value="2"/>
</dbReference>
<keyword evidence="4" id="KW-0813">Transport</keyword>
<keyword evidence="5" id="KW-0472">Membrane</keyword>
<dbReference type="SUPFAM" id="SSF141072">
    <property type="entry name" value="CalX-like"/>
    <property type="match status" value="2"/>
</dbReference>
<evidence type="ECO:0000313" key="7">
    <source>
        <dbReference type="EMBL" id="THV58925.1"/>
    </source>
</evidence>
<accession>A0A4S8RPJ2</accession>
<keyword evidence="5" id="KW-1133">Transmembrane helix</keyword>
<dbReference type="EMBL" id="SNTZ01000005">
    <property type="protein sequence ID" value="THV58925.1"/>
    <property type="molecule type" value="Genomic_DNA"/>
</dbReference>
<dbReference type="Proteomes" id="UP000310406">
    <property type="component" value="Unassembled WGS sequence"/>
</dbReference>
<feature type="domain" description="Calx-beta" evidence="6">
    <location>
        <begin position="169"/>
        <end position="256"/>
    </location>
</feature>
<organism evidence="7 8">
    <name type="scientific">Flagellimonas alvinocaridis</name>
    <dbReference type="NCBI Taxonomy" id="2530200"/>
    <lineage>
        <taxon>Bacteria</taxon>
        <taxon>Pseudomonadati</taxon>
        <taxon>Bacteroidota</taxon>
        <taxon>Flavobacteriia</taxon>
        <taxon>Flavobacteriales</taxon>
        <taxon>Flavobacteriaceae</taxon>
        <taxon>Flagellimonas</taxon>
    </lineage>
</organism>
<dbReference type="GO" id="GO:0016020">
    <property type="term" value="C:membrane"/>
    <property type="evidence" value="ECO:0007669"/>
    <property type="project" value="InterPro"/>
</dbReference>
<dbReference type="GO" id="GO:0007154">
    <property type="term" value="P:cell communication"/>
    <property type="evidence" value="ECO:0007669"/>
    <property type="project" value="InterPro"/>
</dbReference>
<protein>
    <recommendedName>
        <fullName evidence="6">Calx-beta domain-containing protein</fullName>
    </recommendedName>
</protein>
<dbReference type="PANTHER" id="PTHR11878">
    <property type="entry name" value="SODIUM/CALCIUM EXCHANGER"/>
    <property type="match status" value="1"/>
</dbReference>